<dbReference type="EC" id="3.4.21.89" evidence="5"/>
<proteinExistence type="predicted"/>
<keyword evidence="3 6" id="KW-1133">Transmembrane helix</keyword>
<dbReference type="PANTHER" id="PTHR10806">
    <property type="entry name" value="SIGNAL PEPTIDASE COMPLEX CATALYTIC SUBUNIT SEC11"/>
    <property type="match status" value="1"/>
</dbReference>
<dbReference type="STRING" id="553311.SAMN05216231_3623"/>
<dbReference type="EMBL" id="FNKD01000005">
    <property type="protein sequence ID" value="SDR10551.1"/>
    <property type="molecule type" value="Genomic_DNA"/>
</dbReference>
<reference evidence="7 8" key="1">
    <citation type="submission" date="2016-10" db="EMBL/GenBank/DDBJ databases">
        <authorList>
            <person name="de Groot N.N."/>
        </authorList>
    </citation>
    <scope>NUCLEOTIDE SEQUENCE [LARGE SCALE GENOMIC DNA]</scope>
    <source>
        <strain evidence="7 8">CGMCC 1.10449</strain>
    </source>
</reference>
<dbReference type="GO" id="GO:0004252">
    <property type="term" value="F:serine-type endopeptidase activity"/>
    <property type="evidence" value="ECO:0007669"/>
    <property type="project" value="UniProtKB-UniRule"/>
</dbReference>
<dbReference type="NCBIfam" id="TIGR02228">
    <property type="entry name" value="sigpep_I_arch"/>
    <property type="match status" value="1"/>
</dbReference>
<name>A0A1H1GBK5_9BACI</name>
<gene>
    <name evidence="7" type="ORF">SAMN05216231_3623</name>
</gene>
<evidence type="ECO:0000313" key="7">
    <source>
        <dbReference type="EMBL" id="SDR10551.1"/>
    </source>
</evidence>
<dbReference type="GO" id="GO:0009003">
    <property type="term" value="F:signal peptidase activity"/>
    <property type="evidence" value="ECO:0007669"/>
    <property type="project" value="UniProtKB-EC"/>
</dbReference>
<dbReference type="PANTHER" id="PTHR10806:SF6">
    <property type="entry name" value="SIGNAL PEPTIDASE COMPLEX CATALYTIC SUBUNIT SEC11"/>
    <property type="match status" value="1"/>
</dbReference>
<feature type="transmembrane region" description="Helical" evidence="6">
    <location>
        <begin position="150"/>
        <end position="171"/>
    </location>
</feature>
<evidence type="ECO:0000313" key="8">
    <source>
        <dbReference type="Proteomes" id="UP000199444"/>
    </source>
</evidence>
<evidence type="ECO:0000256" key="2">
    <source>
        <dbReference type="ARBA" id="ARBA00022692"/>
    </source>
</evidence>
<evidence type="ECO:0000256" key="1">
    <source>
        <dbReference type="ARBA" id="ARBA00004370"/>
    </source>
</evidence>
<keyword evidence="2 6" id="KW-0812">Transmembrane</keyword>
<organism evidence="7 8">
    <name type="scientific">Virgibacillus salinus</name>
    <dbReference type="NCBI Taxonomy" id="553311"/>
    <lineage>
        <taxon>Bacteria</taxon>
        <taxon>Bacillati</taxon>
        <taxon>Bacillota</taxon>
        <taxon>Bacilli</taxon>
        <taxon>Bacillales</taxon>
        <taxon>Bacillaceae</taxon>
        <taxon>Virgibacillus</taxon>
    </lineage>
</organism>
<dbReference type="NCBIfam" id="NF046067">
    <property type="entry name" value="SigPepSipWBacil"/>
    <property type="match status" value="1"/>
</dbReference>
<evidence type="ECO:0000256" key="6">
    <source>
        <dbReference type="SAM" id="Phobius"/>
    </source>
</evidence>
<dbReference type="CDD" id="cd06530">
    <property type="entry name" value="S26_SPase_I"/>
    <property type="match status" value="1"/>
</dbReference>
<comment type="subcellular location">
    <subcellularLocation>
        <location evidence="1">Membrane</location>
    </subcellularLocation>
</comment>
<dbReference type="InterPro" id="IPR036286">
    <property type="entry name" value="LexA/Signal_pep-like_sf"/>
</dbReference>
<dbReference type="GO" id="GO:0016020">
    <property type="term" value="C:membrane"/>
    <property type="evidence" value="ECO:0007669"/>
    <property type="project" value="UniProtKB-SubCell"/>
</dbReference>
<keyword evidence="4 6" id="KW-0472">Membrane</keyword>
<dbReference type="GO" id="GO:0006465">
    <property type="term" value="P:signal peptide processing"/>
    <property type="evidence" value="ECO:0007669"/>
    <property type="project" value="UniProtKB-UniRule"/>
</dbReference>
<sequence>MWKKNKMNRISRIISTLLIVTLIGMTLLVISARVSGDEPQLFGYQFKTVLSGSMDPEFSTGSIILVKRINDTSTLIKGDVITFNQDGNNFVTHRVVEAVKNDGLTLYRTKGDNNENADMNLVLPENVVSKYTGFTVPFAGYLVNYAGSPIGVAILLIVPGLLLLGYAILTFRATIKEIESRTKSINLQ</sequence>
<protein>
    <recommendedName>
        <fullName evidence="5">Signal peptidase I</fullName>
        <ecNumber evidence="5">3.4.21.89</ecNumber>
    </recommendedName>
</protein>
<dbReference type="InterPro" id="IPR019533">
    <property type="entry name" value="Peptidase_S26"/>
</dbReference>
<dbReference type="AlphaFoldDB" id="A0A1H1GBK5"/>
<accession>A0A1H1GBK5</accession>
<evidence type="ECO:0000256" key="3">
    <source>
        <dbReference type="ARBA" id="ARBA00022989"/>
    </source>
</evidence>
<dbReference type="SUPFAM" id="SSF51306">
    <property type="entry name" value="LexA/Signal peptidase"/>
    <property type="match status" value="1"/>
</dbReference>
<evidence type="ECO:0000256" key="5">
    <source>
        <dbReference type="NCBIfam" id="TIGR02228"/>
    </source>
</evidence>
<dbReference type="InterPro" id="IPR001733">
    <property type="entry name" value="Peptidase_S26B"/>
</dbReference>
<dbReference type="PRINTS" id="PR00728">
    <property type="entry name" value="SIGNALPTASE"/>
</dbReference>
<keyword evidence="8" id="KW-1185">Reference proteome</keyword>
<evidence type="ECO:0000256" key="4">
    <source>
        <dbReference type="ARBA" id="ARBA00023136"/>
    </source>
</evidence>
<dbReference type="Proteomes" id="UP000199444">
    <property type="component" value="Unassembled WGS sequence"/>
</dbReference>